<dbReference type="Proteomes" id="UP000265618">
    <property type="component" value="Unassembled WGS sequence"/>
</dbReference>
<protein>
    <submittedName>
        <fullName evidence="2">Uncharacterized protein</fullName>
    </submittedName>
</protein>
<feature type="region of interest" description="Disordered" evidence="1">
    <location>
        <begin position="1"/>
        <end position="24"/>
    </location>
</feature>
<sequence>MYPGSSTSMPGDVRKEGRRYGKGPISLHSSCGSESTTCYPMYLIQTQCSGVNTKNAIPPMPLALALSLPLSIYVSMSTDTPLYCMCEEWHCPGRGGWVPSDATELDSLPDH</sequence>
<dbReference type="EMBL" id="BDIP01006014">
    <property type="protein sequence ID" value="GCA64062.1"/>
    <property type="molecule type" value="Genomic_DNA"/>
</dbReference>
<organism evidence="2 3">
    <name type="scientific">Kipferlia bialata</name>
    <dbReference type="NCBI Taxonomy" id="797122"/>
    <lineage>
        <taxon>Eukaryota</taxon>
        <taxon>Metamonada</taxon>
        <taxon>Carpediemonas-like organisms</taxon>
        <taxon>Kipferlia</taxon>
    </lineage>
</organism>
<comment type="caution">
    <text evidence="2">The sequence shown here is derived from an EMBL/GenBank/DDBJ whole genome shotgun (WGS) entry which is preliminary data.</text>
</comment>
<proteinExistence type="predicted"/>
<dbReference type="AlphaFoldDB" id="A0A391P8C0"/>
<name>A0A391P8C0_9EUKA</name>
<accession>A0A391P8C0</accession>
<evidence type="ECO:0000313" key="2">
    <source>
        <dbReference type="EMBL" id="GCA64062.1"/>
    </source>
</evidence>
<reference evidence="2 3" key="1">
    <citation type="journal article" date="2018" name="PLoS ONE">
        <title>The draft genome of Kipferlia bialata reveals reductive genome evolution in fornicate parasites.</title>
        <authorList>
            <person name="Tanifuji G."/>
            <person name="Takabayashi S."/>
            <person name="Kume K."/>
            <person name="Takagi M."/>
            <person name="Nakayama T."/>
            <person name="Kamikawa R."/>
            <person name="Inagaki Y."/>
            <person name="Hashimoto T."/>
        </authorList>
    </citation>
    <scope>NUCLEOTIDE SEQUENCE [LARGE SCALE GENOMIC DNA]</scope>
    <source>
        <strain evidence="2">NY0173</strain>
    </source>
</reference>
<gene>
    <name evidence="2" type="ORF">KIPB_013043</name>
</gene>
<keyword evidence="3" id="KW-1185">Reference proteome</keyword>
<evidence type="ECO:0000256" key="1">
    <source>
        <dbReference type="SAM" id="MobiDB-lite"/>
    </source>
</evidence>
<evidence type="ECO:0000313" key="3">
    <source>
        <dbReference type="Proteomes" id="UP000265618"/>
    </source>
</evidence>